<protein>
    <submittedName>
        <fullName evidence="1">Uncharacterized protein</fullName>
    </submittedName>
</protein>
<dbReference type="EMBL" id="JADJEV010000003">
    <property type="protein sequence ID" value="MBK6972967.1"/>
    <property type="molecule type" value="Genomic_DNA"/>
</dbReference>
<organism evidence="1 2">
    <name type="scientific">Candidatus Methylophosphatis roskildensis</name>
    <dbReference type="NCBI Taxonomy" id="2899263"/>
    <lineage>
        <taxon>Bacteria</taxon>
        <taxon>Pseudomonadati</taxon>
        <taxon>Pseudomonadota</taxon>
        <taxon>Betaproteobacteria</taxon>
        <taxon>Nitrosomonadales</taxon>
        <taxon>Sterolibacteriaceae</taxon>
        <taxon>Candidatus Methylophosphatis</taxon>
    </lineage>
</organism>
<proteinExistence type="predicted"/>
<sequence>MSPGRASEAQAIEEIDRLQRSGLFDASAGSKPAISEYQPDADLRDAAQVPLLEDGCSEASIRRDGLADGLLKGAKA</sequence>
<comment type="caution">
    <text evidence="1">The sequence shown here is derived from an EMBL/GenBank/DDBJ whole genome shotgun (WGS) entry which is preliminary data.</text>
</comment>
<evidence type="ECO:0000313" key="1">
    <source>
        <dbReference type="EMBL" id="MBK6972967.1"/>
    </source>
</evidence>
<dbReference type="Proteomes" id="UP000807785">
    <property type="component" value="Unassembled WGS sequence"/>
</dbReference>
<evidence type="ECO:0000313" key="2">
    <source>
        <dbReference type="Proteomes" id="UP000807785"/>
    </source>
</evidence>
<accession>A0A9D7HKE4</accession>
<gene>
    <name evidence="1" type="ORF">IPH26_08425</name>
</gene>
<dbReference type="AlphaFoldDB" id="A0A9D7HKE4"/>
<name>A0A9D7HKE4_9PROT</name>
<reference evidence="1" key="1">
    <citation type="submission" date="2020-10" db="EMBL/GenBank/DDBJ databases">
        <title>Connecting structure to function with the recovery of over 1000 high-quality activated sludge metagenome-assembled genomes encoding full-length rRNA genes using long-read sequencing.</title>
        <authorList>
            <person name="Singleton C.M."/>
            <person name="Petriglieri F."/>
            <person name="Kristensen J.M."/>
            <person name="Kirkegaard R.H."/>
            <person name="Michaelsen T.Y."/>
            <person name="Andersen M.H."/>
            <person name="Karst S.M."/>
            <person name="Dueholm M.S."/>
            <person name="Nielsen P.H."/>
            <person name="Albertsen M."/>
        </authorList>
    </citation>
    <scope>NUCLEOTIDE SEQUENCE</scope>
    <source>
        <strain evidence="1">Bjer_18-Q3-R1-45_BAT3C.347</strain>
    </source>
</reference>